<dbReference type="RefSeq" id="WP_131809722.1">
    <property type="nucleotide sequence ID" value="NZ_LZKN01000070.1"/>
</dbReference>
<reference evidence="1 2" key="1">
    <citation type="submission" date="2018-06" db="EMBL/GenBank/DDBJ databases">
        <authorList>
            <consortium name="Pathogen Informatics"/>
            <person name="Doyle S."/>
        </authorList>
    </citation>
    <scope>NUCLEOTIDE SEQUENCE [LARGE SCALE GENOMIC DNA]</scope>
    <source>
        <strain evidence="1 2">NCTC1542</strain>
    </source>
</reference>
<dbReference type="EMBL" id="UGQY01000004">
    <property type="protein sequence ID" value="SUA02706.1"/>
    <property type="molecule type" value="Genomic_DNA"/>
</dbReference>
<name>A0A378UWR0_MYCFO</name>
<gene>
    <name evidence="1" type="ORF">NCTC1542_04176</name>
</gene>
<sequence length="146" mass="16019">MFDTFYGGLTAVEGLVPGGQIPAAVQTVLGPMFKDQLLPEIDPTTVHGDDFFTNQLSDNRFSNTTSNYAVALQGLINSHPEIASDAALKGLIKDGQVDLYNVSNKNLNARDILSNWFEANGAHYGYNQGTWTTQRQDGITNDNWSY</sequence>
<evidence type="ECO:0000313" key="2">
    <source>
        <dbReference type="Proteomes" id="UP000255389"/>
    </source>
</evidence>
<accession>A0A378UWR0</accession>
<dbReference type="AlphaFoldDB" id="A0A378UWR0"/>
<dbReference type="Proteomes" id="UP000255389">
    <property type="component" value="Unassembled WGS sequence"/>
</dbReference>
<protein>
    <submittedName>
        <fullName evidence="1">Uncharacterized protein</fullName>
    </submittedName>
</protein>
<proteinExistence type="predicted"/>
<evidence type="ECO:0000313" key="1">
    <source>
        <dbReference type="EMBL" id="SUA02706.1"/>
    </source>
</evidence>
<organism evidence="1 2">
    <name type="scientific">Mycolicibacterium fortuitum</name>
    <name type="common">Mycobacterium fortuitum</name>
    <dbReference type="NCBI Taxonomy" id="1766"/>
    <lineage>
        <taxon>Bacteria</taxon>
        <taxon>Bacillati</taxon>
        <taxon>Actinomycetota</taxon>
        <taxon>Actinomycetes</taxon>
        <taxon>Mycobacteriales</taxon>
        <taxon>Mycobacteriaceae</taxon>
        <taxon>Mycolicibacterium</taxon>
    </lineage>
</organism>